<organism evidence="2 3">
    <name type="scientific">Candidatus Magnetoglobus multicellularis str. Araruama</name>
    <dbReference type="NCBI Taxonomy" id="890399"/>
    <lineage>
        <taxon>Bacteria</taxon>
        <taxon>Pseudomonadati</taxon>
        <taxon>Thermodesulfobacteriota</taxon>
        <taxon>Desulfobacteria</taxon>
        <taxon>Desulfobacterales</taxon>
        <taxon>Desulfobacteraceae</taxon>
        <taxon>Candidatus Magnetoglobus</taxon>
    </lineage>
</organism>
<evidence type="ECO:0000259" key="1">
    <source>
        <dbReference type="Pfam" id="PF18765"/>
    </source>
</evidence>
<dbReference type="EMBL" id="ATBP01001003">
    <property type="protein sequence ID" value="ETR68304.1"/>
    <property type="molecule type" value="Genomic_DNA"/>
</dbReference>
<dbReference type="CDD" id="cd05403">
    <property type="entry name" value="NT_KNTase_like"/>
    <property type="match status" value="1"/>
</dbReference>
<name>A0A1V1P0I4_9BACT</name>
<evidence type="ECO:0000313" key="2">
    <source>
        <dbReference type="EMBL" id="ETR68304.1"/>
    </source>
</evidence>
<proteinExistence type="predicted"/>
<evidence type="ECO:0000313" key="3">
    <source>
        <dbReference type="Proteomes" id="UP000189670"/>
    </source>
</evidence>
<dbReference type="PANTHER" id="PTHR33933">
    <property type="entry name" value="NUCLEOTIDYLTRANSFERASE"/>
    <property type="match status" value="1"/>
</dbReference>
<dbReference type="Gene3D" id="3.30.460.10">
    <property type="entry name" value="Beta Polymerase, domain 2"/>
    <property type="match status" value="1"/>
</dbReference>
<protein>
    <submittedName>
        <fullName evidence="2">DNA polymerase beta domain-containing protein</fullName>
    </submittedName>
</protein>
<dbReference type="Proteomes" id="UP000189670">
    <property type="component" value="Unassembled WGS sequence"/>
</dbReference>
<reference evidence="3" key="1">
    <citation type="submission" date="2012-11" db="EMBL/GenBank/DDBJ databases">
        <authorList>
            <person name="Lucero-Rivera Y.E."/>
            <person name="Tovar-Ramirez D."/>
        </authorList>
    </citation>
    <scope>NUCLEOTIDE SEQUENCE [LARGE SCALE GENOMIC DNA]</scope>
    <source>
        <strain evidence="3">Araruama</strain>
    </source>
</reference>
<dbReference type="Pfam" id="PF18765">
    <property type="entry name" value="Polbeta"/>
    <property type="match status" value="1"/>
</dbReference>
<dbReference type="AlphaFoldDB" id="A0A1V1P0I4"/>
<accession>A0A1V1P0I4</accession>
<dbReference type="InterPro" id="IPR041633">
    <property type="entry name" value="Polbeta"/>
</dbReference>
<dbReference type="InterPro" id="IPR052548">
    <property type="entry name" value="Type_VII_TA_antitoxin"/>
</dbReference>
<feature type="domain" description="Polymerase beta nucleotidyltransferase" evidence="1">
    <location>
        <begin position="25"/>
        <end position="104"/>
    </location>
</feature>
<gene>
    <name evidence="2" type="ORF">OMM_10663</name>
</gene>
<comment type="caution">
    <text evidence="2">The sequence shown here is derived from an EMBL/GenBank/DDBJ whole genome shotgun (WGS) entry which is preliminary data.</text>
</comment>
<dbReference type="PANTHER" id="PTHR33933:SF1">
    <property type="entry name" value="PROTEIN ADENYLYLTRANSFERASE MNTA-RELATED"/>
    <property type="match status" value="1"/>
</dbReference>
<dbReference type="SUPFAM" id="SSF81301">
    <property type="entry name" value="Nucleotidyltransferase"/>
    <property type="match status" value="1"/>
</dbReference>
<dbReference type="InterPro" id="IPR043519">
    <property type="entry name" value="NT_sf"/>
</dbReference>
<sequence length="105" mass="11860">MDQRKIINIAKLYSDTVRGSFNALISQIILFGSYAKNNAKVDSDIDIAIVVENFDDDYLSTITQLNKLTRNIDDRIEPLLFLKDNDKSGFLGQIQTEGKILYSNA</sequence>